<feature type="region of interest" description="Disordered" evidence="1">
    <location>
        <begin position="1"/>
        <end position="150"/>
    </location>
</feature>
<feature type="compositionally biased region" description="Low complexity" evidence="1">
    <location>
        <begin position="217"/>
        <end position="226"/>
    </location>
</feature>
<proteinExistence type="predicted"/>
<comment type="caution">
    <text evidence="2">The sequence shown here is derived from an EMBL/GenBank/DDBJ whole genome shotgun (WGS) entry which is preliminary data.</text>
</comment>
<feature type="compositionally biased region" description="Polar residues" evidence="1">
    <location>
        <begin position="127"/>
        <end position="147"/>
    </location>
</feature>
<dbReference type="Proteomes" id="UP000324748">
    <property type="component" value="Unassembled WGS sequence"/>
</dbReference>
<dbReference type="EMBL" id="VSWC01000170">
    <property type="protein sequence ID" value="KAA1071965.1"/>
    <property type="molecule type" value="Genomic_DNA"/>
</dbReference>
<feature type="compositionally biased region" description="Low complexity" evidence="1">
    <location>
        <begin position="112"/>
        <end position="125"/>
    </location>
</feature>
<feature type="compositionally biased region" description="Basic and acidic residues" evidence="1">
    <location>
        <begin position="206"/>
        <end position="216"/>
    </location>
</feature>
<reference evidence="2 3" key="1">
    <citation type="submission" date="2019-05" db="EMBL/GenBank/DDBJ databases">
        <title>Emergence of the Ug99 lineage of the wheat stem rust pathogen through somatic hybridization.</title>
        <authorList>
            <person name="Li F."/>
            <person name="Upadhyaya N.M."/>
            <person name="Sperschneider J."/>
            <person name="Matny O."/>
            <person name="Nguyen-Phuc H."/>
            <person name="Mago R."/>
            <person name="Raley C."/>
            <person name="Miller M.E."/>
            <person name="Silverstein K.A.T."/>
            <person name="Henningsen E."/>
            <person name="Hirsch C.D."/>
            <person name="Visser B."/>
            <person name="Pretorius Z.A."/>
            <person name="Steffenson B.J."/>
            <person name="Schwessinger B."/>
            <person name="Dodds P.N."/>
            <person name="Figueroa M."/>
        </authorList>
    </citation>
    <scope>NUCLEOTIDE SEQUENCE [LARGE SCALE GENOMIC DNA]</scope>
    <source>
        <strain evidence="2">21-0</strain>
    </source>
</reference>
<evidence type="ECO:0000313" key="3">
    <source>
        <dbReference type="Proteomes" id="UP000324748"/>
    </source>
</evidence>
<feature type="compositionally biased region" description="Low complexity" evidence="1">
    <location>
        <begin position="28"/>
        <end position="41"/>
    </location>
</feature>
<accession>A0A5B0M569</accession>
<name>A0A5B0M569_PUCGR</name>
<feature type="region of interest" description="Disordered" evidence="1">
    <location>
        <begin position="186"/>
        <end position="247"/>
    </location>
</feature>
<sequence>MSRTRSHRPALVEAKDLTGAPRGRHSAKISPSVSSASSGGEAKSRVLPSSGEDKGRGLESCSPQIGIGTPNRSSVLDHSGGVPEDLQLGPEVGVRRVPEYSEGPNIPEGDRSGSNADSSSRSPNATARGNSVSASRSTDGDASSDVLSSKRLLLPVSSDEYKPAESVLAPTGLQSELLDVPTRVLPTSTVGKQPSSPRGTVGPPSRDAKEGTRPSSEEQSQPSSQQKGKGTKLGTSSQGVDKRTPTPMAHANLHASCRLACAPARHCRMACRQARHSPAGGISCRLACLPARPIWVLNAYLYAFRTWAVP</sequence>
<dbReference type="AlphaFoldDB" id="A0A5B0M569"/>
<feature type="compositionally biased region" description="Polar residues" evidence="1">
    <location>
        <begin position="186"/>
        <end position="198"/>
    </location>
</feature>
<keyword evidence="3" id="KW-1185">Reference proteome</keyword>
<organism evidence="2 3">
    <name type="scientific">Puccinia graminis f. sp. tritici</name>
    <dbReference type="NCBI Taxonomy" id="56615"/>
    <lineage>
        <taxon>Eukaryota</taxon>
        <taxon>Fungi</taxon>
        <taxon>Dikarya</taxon>
        <taxon>Basidiomycota</taxon>
        <taxon>Pucciniomycotina</taxon>
        <taxon>Pucciniomycetes</taxon>
        <taxon>Pucciniales</taxon>
        <taxon>Pucciniaceae</taxon>
        <taxon>Puccinia</taxon>
    </lineage>
</organism>
<protein>
    <submittedName>
        <fullName evidence="2">Uncharacterized protein</fullName>
    </submittedName>
</protein>
<evidence type="ECO:0000256" key="1">
    <source>
        <dbReference type="SAM" id="MobiDB-lite"/>
    </source>
</evidence>
<gene>
    <name evidence="2" type="ORF">PGT21_024213</name>
</gene>
<evidence type="ECO:0000313" key="2">
    <source>
        <dbReference type="EMBL" id="KAA1071965.1"/>
    </source>
</evidence>